<sequence length="208" mass="20937">MIPRLSKDRVVVVLAAVVVLGLLAFIGRGKVSLDTTTLLGGGCTLPARITAVPGSAGAAPDGGGVRIAEQAAGVAVLENTSAQVAHRIAVTSGPRTVEVPLLTPGERIGVVLDRPVLGPVTWLTPESLGGFTPVTATVVPGGVRYHSANCRALTSRGAAVVHRDATGRITGGEQLPAASVSCAVGEKELPAALVPGTEVYPYCALGPE</sequence>
<organism evidence="1 2">
    <name type="scientific">Amycolatopsis mongoliensis</name>
    <dbReference type="NCBI Taxonomy" id="715475"/>
    <lineage>
        <taxon>Bacteria</taxon>
        <taxon>Bacillati</taxon>
        <taxon>Actinomycetota</taxon>
        <taxon>Actinomycetes</taxon>
        <taxon>Pseudonocardiales</taxon>
        <taxon>Pseudonocardiaceae</taxon>
        <taxon>Amycolatopsis</taxon>
    </lineage>
</organism>
<dbReference type="EMBL" id="CP127295">
    <property type="protein sequence ID" value="WIX97917.1"/>
    <property type="molecule type" value="Genomic_DNA"/>
</dbReference>
<dbReference type="Proteomes" id="UP001239397">
    <property type="component" value="Chromosome"/>
</dbReference>
<dbReference type="KEGG" id="amog:QRX60_27970"/>
<keyword evidence="2" id="KW-1185">Reference proteome</keyword>
<proteinExistence type="predicted"/>
<evidence type="ECO:0000313" key="2">
    <source>
        <dbReference type="Proteomes" id="UP001239397"/>
    </source>
</evidence>
<evidence type="ECO:0000313" key="1">
    <source>
        <dbReference type="EMBL" id="WIX97917.1"/>
    </source>
</evidence>
<name>A0A9Y2NFR7_9PSEU</name>
<accession>A0A9Y2NFR7</accession>
<reference evidence="1 2" key="1">
    <citation type="submission" date="2023-06" db="EMBL/GenBank/DDBJ databases">
        <authorList>
            <person name="Oyuntsetseg B."/>
            <person name="Kim S.B."/>
        </authorList>
    </citation>
    <scope>NUCLEOTIDE SEQUENCE [LARGE SCALE GENOMIC DNA]</scope>
    <source>
        <strain evidence="1 2">4-36</strain>
    </source>
</reference>
<dbReference type="RefSeq" id="WP_285994404.1">
    <property type="nucleotide sequence ID" value="NZ_CP127295.1"/>
</dbReference>
<dbReference type="AlphaFoldDB" id="A0A9Y2NFR7"/>
<gene>
    <name evidence="1" type="ORF">QRX60_27970</name>
</gene>
<protein>
    <submittedName>
        <fullName evidence="1">Uncharacterized protein</fullName>
    </submittedName>
</protein>